<feature type="compositionally biased region" description="Polar residues" evidence="1">
    <location>
        <begin position="96"/>
        <end position="113"/>
    </location>
</feature>
<dbReference type="PANTHER" id="PTHR33066">
    <property type="entry name" value="INTEGRASE_SAM-LIKE_N DOMAIN-CONTAINING PROTEIN"/>
    <property type="match status" value="1"/>
</dbReference>
<reference evidence="2" key="1">
    <citation type="journal article" date="2020" name="Microb. Genom.">
        <title>Genetic diversity of clinical and environmental Mucorales isolates obtained from an investigation of mucormycosis cases among solid organ transplant recipients.</title>
        <authorList>
            <person name="Nguyen M.H."/>
            <person name="Kaul D."/>
            <person name="Muto C."/>
            <person name="Cheng S.J."/>
            <person name="Richter R.A."/>
            <person name="Bruno V.M."/>
            <person name="Liu G."/>
            <person name="Beyhan S."/>
            <person name="Sundermann A.J."/>
            <person name="Mounaud S."/>
            <person name="Pasculle A.W."/>
            <person name="Nierman W.C."/>
            <person name="Driscoll E."/>
            <person name="Cumbie R."/>
            <person name="Clancy C.J."/>
            <person name="Dupont C.L."/>
        </authorList>
    </citation>
    <scope>NUCLEOTIDE SEQUENCE</scope>
    <source>
        <strain evidence="2">GL11</strain>
    </source>
</reference>
<dbReference type="PANTHER" id="PTHR33066:SF2">
    <property type="entry name" value="FILAGGRIN-2-LIKE"/>
    <property type="match status" value="1"/>
</dbReference>
<feature type="region of interest" description="Disordered" evidence="1">
    <location>
        <begin position="1"/>
        <end position="21"/>
    </location>
</feature>
<feature type="region of interest" description="Disordered" evidence="1">
    <location>
        <begin position="160"/>
        <end position="211"/>
    </location>
</feature>
<feature type="compositionally biased region" description="Low complexity" evidence="1">
    <location>
        <begin position="38"/>
        <end position="48"/>
    </location>
</feature>
<comment type="caution">
    <text evidence="2">The sequence shown here is derived from an EMBL/GenBank/DDBJ whole genome shotgun (WGS) entry which is preliminary data.</text>
</comment>
<organism evidence="2 3">
    <name type="scientific">Rhizopus oryzae</name>
    <name type="common">Mucormycosis agent</name>
    <name type="synonym">Rhizopus arrhizus var. delemar</name>
    <dbReference type="NCBI Taxonomy" id="64495"/>
    <lineage>
        <taxon>Eukaryota</taxon>
        <taxon>Fungi</taxon>
        <taxon>Fungi incertae sedis</taxon>
        <taxon>Mucoromycota</taxon>
        <taxon>Mucoromycotina</taxon>
        <taxon>Mucoromycetes</taxon>
        <taxon>Mucorales</taxon>
        <taxon>Mucorineae</taxon>
        <taxon>Rhizopodaceae</taxon>
        <taxon>Rhizopus</taxon>
    </lineage>
</organism>
<accession>A0A9P6WX58</accession>
<feature type="region of interest" description="Disordered" evidence="1">
    <location>
        <begin position="38"/>
        <end position="113"/>
    </location>
</feature>
<dbReference type="EMBL" id="JAANQT010004145">
    <property type="protein sequence ID" value="KAG1300434.1"/>
    <property type="molecule type" value="Genomic_DNA"/>
</dbReference>
<name>A0A9P6WX58_RHIOR</name>
<dbReference type="PROSITE" id="PS51257">
    <property type="entry name" value="PROKAR_LIPOPROTEIN"/>
    <property type="match status" value="1"/>
</dbReference>
<evidence type="ECO:0000256" key="1">
    <source>
        <dbReference type="SAM" id="MobiDB-lite"/>
    </source>
</evidence>
<sequence>MEKDNQQPMDSRYHSKRISNSFHNQSTSLSCHYFNQVSNSNNNSSTNSNRERDLITSREESDRENPWSRFPFPSIHRSQEDRRPSSRTKPKAIKSVRTTKTVQDGNNSTRLQNDSTSRLPYFYRPTGCISTCTSSLSISKVSPISMEERHVSIQDTGIRSISEPDGIHQNPETSLTLGTSEGNKDLCVSGRSDHHCQDQRIEPPPHHSGMSKADRIGLPLQRIQISPCSYTTDRSPGIHNRHNKHVTFDTSLKASRHSSGSFENVTIQILQPAKSIIVHRESTSNYPSSIPCQTEDSRTIATEESTTSSRDLMEHHDNFNTSSLQLL</sequence>
<feature type="compositionally biased region" description="Polar residues" evidence="1">
    <location>
        <begin position="170"/>
        <end position="181"/>
    </location>
</feature>
<feature type="compositionally biased region" description="Basic and acidic residues" evidence="1">
    <location>
        <begin position="191"/>
        <end position="205"/>
    </location>
</feature>
<proteinExistence type="predicted"/>
<feature type="region of interest" description="Disordered" evidence="1">
    <location>
        <begin position="306"/>
        <end position="327"/>
    </location>
</feature>
<gene>
    <name evidence="2" type="ORF">G6F64_012703</name>
</gene>
<evidence type="ECO:0000313" key="2">
    <source>
        <dbReference type="EMBL" id="KAG1300434.1"/>
    </source>
</evidence>
<feature type="compositionally biased region" description="Basic residues" evidence="1">
    <location>
        <begin position="85"/>
        <end position="94"/>
    </location>
</feature>
<dbReference type="Proteomes" id="UP000716291">
    <property type="component" value="Unassembled WGS sequence"/>
</dbReference>
<protein>
    <submittedName>
        <fullName evidence="2">Uncharacterized protein</fullName>
    </submittedName>
</protein>
<feature type="compositionally biased region" description="Basic and acidic residues" evidence="1">
    <location>
        <begin position="49"/>
        <end position="66"/>
    </location>
</feature>
<dbReference type="AlphaFoldDB" id="A0A9P6WX58"/>
<keyword evidence="3" id="KW-1185">Reference proteome</keyword>
<evidence type="ECO:0000313" key="3">
    <source>
        <dbReference type="Proteomes" id="UP000716291"/>
    </source>
</evidence>